<dbReference type="Proteomes" id="UP001227268">
    <property type="component" value="Unassembled WGS sequence"/>
</dbReference>
<dbReference type="EMBL" id="JASBWT010000004">
    <property type="protein sequence ID" value="KAJ9105523.1"/>
    <property type="molecule type" value="Genomic_DNA"/>
</dbReference>
<evidence type="ECO:0000313" key="2">
    <source>
        <dbReference type="Proteomes" id="UP001227268"/>
    </source>
</evidence>
<name>A0ACC2W262_9TREE</name>
<gene>
    <name evidence="1" type="ORF">QFC21_001894</name>
</gene>
<reference evidence="1" key="1">
    <citation type="submission" date="2023-04" db="EMBL/GenBank/DDBJ databases">
        <title>Draft Genome sequencing of Naganishia species isolated from polar environments using Oxford Nanopore Technology.</title>
        <authorList>
            <person name="Leo P."/>
            <person name="Venkateswaran K."/>
        </authorList>
    </citation>
    <scope>NUCLEOTIDE SEQUENCE</scope>
    <source>
        <strain evidence="1">MNA-CCFEE 5423</strain>
    </source>
</reference>
<keyword evidence="2" id="KW-1185">Reference proteome</keyword>
<evidence type="ECO:0000313" key="1">
    <source>
        <dbReference type="EMBL" id="KAJ9105523.1"/>
    </source>
</evidence>
<accession>A0ACC2W262</accession>
<organism evidence="1 2">
    <name type="scientific">Naganishia friedmannii</name>
    <dbReference type="NCBI Taxonomy" id="89922"/>
    <lineage>
        <taxon>Eukaryota</taxon>
        <taxon>Fungi</taxon>
        <taxon>Dikarya</taxon>
        <taxon>Basidiomycota</taxon>
        <taxon>Agaricomycotina</taxon>
        <taxon>Tremellomycetes</taxon>
        <taxon>Filobasidiales</taxon>
        <taxon>Filobasidiaceae</taxon>
        <taxon>Naganishia</taxon>
    </lineage>
</organism>
<comment type="caution">
    <text evidence="1">The sequence shown here is derived from an EMBL/GenBank/DDBJ whole genome shotgun (WGS) entry which is preliminary data.</text>
</comment>
<protein>
    <submittedName>
        <fullName evidence="1">Uncharacterized protein</fullName>
    </submittedName>
</protein>
<proteinExistence type="predicted"/>
<sequence length="115" mass="12478">MPPGYRLTRSHITTTPDNTTQLRPSPAPKAVPSPNVNVLVDILPSSATSSHLSVGYTDGKVENMQFENMAPISGAVKSKYPLVQRKQEEVISIAKLVERVDAHARTLKAKDEGIS</sequence>